<dbReference type="EMBL" id="GBXM01029417">
    <property type="protein sequence ID" value="JAH79160.1"/>
    <property type="molecule type" value="Transcribed_RNA"/>
</dbReference>
<name>A0A0E9VP48_ANGAN</name>
<reference evidence="2" key="1">
    <citation type="submission" date="2014-11" db="EMBL/GenBank/DDBJ databases">
        <authorList>
            <person name="Amaro Gonzalez C."/>
        </authorList>
    </citation>
    <scope>NUCLEOTIDE SEQUENCE</scope>
</reference>
<evidence type="ECO:0000313" key="2">
    <source>
        <dbReference type="EMBL" id="JAH79160.1"/>
    </source>
</evidence>
<dbReference type="EMBL" id="GBXM01026294">
    <property type="protein sequence ID" value="JAH82283.1"/>
    <property type="molecule type" value="Transcribed_RNA"/>
</dbReference>
<organism evidence="2">
    <name type="scientific">Anguilla anguilla</name>
    <name type="common">European freshwater eel</name>
    <name type="synonym">Muraena anguilla</name>
    <dbReference type="NCBI Taxonomy" id="7936"/>
    <lineage>
        <taxon>Eukaryota</taxon>
        <taxon>Metazoa</taxon>
        <taxon>Chordata</taxon>
        <taxon>Craniata</taxon>
        <taxon>Vertebrata</taxon>
        <taxon>Euteleostomi</taxon>
        <taxon>Actinopterygii</taxon>
        <taxon>Neopterygii</taxon>
        <taxon>Teleostei</taxon>
        <taxon>Anguilliformes</taxon>
        <taxon>Anguillidae</taxon>
        <taxon>Anguilla</taxon>
    </lineage>
</organism>
<protein>
    <submittedName>
        <fullName evidence="2">Uncharacterized protein</fullName>
    </submittedName>
</protein>
<sequence length="23" mass="2947">MKKTMRMRKRGDGRCIPVRRWKR</sequence>
<dbReference type="EMBL" id="GBXM01048720">
    <property type="protein sequence ID" value="JAH59857.1"/>
    <property type="molecule type" value="Transcribed_RNA"/>
</dbReference>
<dbReference type="AlphaFoldDB" id="A0A0E9VP48"/>
<accession>A0A0E9VP48</accession>
<reference evidence="2" key="2">
    <citation type="journal article" date="2015" name="Fish Shellfish Immunol.">
        <title>Early steps in the European eel (Anguilla anguilla)-Vibrio vulnificus interaction in the gills: Role of the RtxA13 toxin.</title>
        <authorList>
            <person name="Callol A."/>
            <person name="Pajuelo D."/>
            <person name="Ebbesson L."/>
            <person name="Teles M."/>
            <person name="MacKenzie S."/>
            <person name="Amaro C."/>
        </authorList>
    </citation>
    <scope>NUCLEOTIDE SEQUENCE</scope>
</reference>
<dbReference type="EMBL" id="GBXM01051141">
    <property type="protein sequence ID" value="JAH57436.1"/>
    <property type="molecule type" value="Transcribed_RNA"/>
</dbReference>
<evidence type="ECO:0000256" key="1">
    <source>
        <dbReference type="SAM" id="MobiDB-lite"/>
    </source>
</evidence>
<feature type="region of interest" description="Disordered" evidence="1">
    <location>
        <begin position="1"/>
        <end position="23"/>
    </location>
</feature>
<proteinExistence type="predicted"/>